<sequence length="339" mass="36488">MVGLSALFVSQVLLAPVLLVPVLSKSALANESLLGGRAFSPPGETIPMGDDWDAKGITHTTNTEVDLAVALDQQLYPAMGPMVEAFAKERGVKIAVQDGTCGVSAGVLANKTADMGGFCCAPSVTDRLPGLTYHTVGIGALALITHPSNPVNSVSLNEARALFGNNIRDWSELPMSGMKLGDSEKVRAVTRLHCKIRPGHWRLILDTEQQFGWNITEVSAIKDMISQVSSTPGSIGYETLWHIDQKGLQESRPLKTLLVNDTDPRDLSAVATGKYPLYRVFNITSWGSGPAHTKLGTELAAYLVEHASQMEAKFAIVPAQDLRKNGWIFEGDELIGEPK</sequence>
<feature type="domain" description="PBP" evidence="2">
    <location>
        <begin position="63"/>
        <end position="303"/>
    </location>
</feature>
<evidence type="ECO:0000313" key="4">
    <source>
        <dbReference type="Proteomes" id="UP000095347"/>
    </source>
</evidence>
<evidence type="ECO:0000259" key="2">
    <source>
        <dbReference type="Pfam" id="PF12849"/>
    </source>
</evidence>
<dbReference type="Proteomes" id="UP000095347">
    <property type="component" value="Unassembled WGS sequence"/>
</dbReference>
<evidence type="ECO:0000256" key="1">
    <source>
        <dbReference type="ARBA" id="ARBA00022729"/>
    </source>
</evidence>
<dbReference type="EMBL" id="MCGG01000027">
    <property type="protein sequence ID" value="OEJ66939.1"/>
    <property type="molecule type" value="Genomic_DNA"/>
</dbReference>
<dbReference type="STRING" id="28181.BEN30_11145"/>
<accession>A0A1E5Q769</accession>
<dbReference type="PANTHER" id="PTHR30570">
    <property type="entry name" value="PERIPLASMIC PHOSPHATE BINDING COMPONENT OF PHOSPHATE ABC TRANSPORTER"/>
    <property type="match status" value="1"/>
</dbReference>
<dbReference type="SUPFAM" id="SSF53850">
    <property type="entry name" value="Periplasmic binding protein-like II"/>
    <property type="match status" value="1"/>
</dbReference>
<organism evidence="3 4">
    <name type="scientific">Magnetovibrio blakemorei</name>
    <dbReference type="NCBI Taxonomy" id="28181"/>
    <lineage>
        <taxon>Bacteria</taxon>
        <taxon>Pseudomonadati</taxon>
        <taxon>Pseudomonadota</taxon>
        <taxon>Alphaproteobacteria</taxon>
        <taxon>Rhodospirillales</taxon>
        <taxon>Magnetovibrionaceae</taxon>
        <taxon>Magnetovibrio</taxon>
    </lineage>
</organism>
<dbReference type="InterPro" id="IPR050811">
    <property type="entry name" value="Phosphate_ABC_transporter"/>
</dbReference>
<keyword evidence="4" id="KW-1185">Reference proteome</keyword>
<dbReference type="Pfam" id="PF12849">
    <property type="entry name" value="PBP_like_2"/>
    <property type="match status" value="1"/>
</dbReference>
<reference evidence="4" key="1">
    <citation type="submission" date="2016-07" db="EMBL/GenBank/DDBJ databases">
        <authorList>
            <person name="Florea S."/>
            <person name="Webb J.S."/>
            <person name="Jaromczyk J."/>
            <person name="Schardl C.L."/>
        </authorList>
    </citation>
    <scope>NUCLEOTIDE SEQUENCE [LARGE SCALE GENOMIC DNA]</scope>
    <source>
        <strain evidence="4">MV-1</strain>
    </source>
</reference>
<protein>
    <recommendedName>
        <fullName evidence="2">PBP domain-containing protein</fullName>
    </recommendedName>
</protein>
<proteinExistence type="predicted"/>
<dbReference type="PANTHER" id="PTHR30570:SF1">
    <property type="entry name" value="PHOSPHATE-BINDING PROTEIN PSTS"/>
    <property type="match status" value="1"/>
</dbReference>
<dbReference type="InterPro" id="IPR024370">
    <property type="entry name" value="PBP_domain"/>
</dbReference>
<dbReference type="Gene3D" id="3.40.190.10">
    <property type="entry name" value="Periplasmic binding protein-like II"/>
    <property type="match status" value="2"/>
</dbReference>
<keyword evidence="1" id="KW-0732">Signal</keyword>
<evidence type="ECO:0000313" key="3">
    <source>
        <dbReference type="EMBL" id="OEJ66939.1"/>
    </source>
</evidence>
<gene>
    <name evidence="3" type="ORF">BEN30_11145</name>
</gene>
<comment type="caution">
    <text evidence="3">The sequence shown here is derived from an EMBL/GenBank/DDBJ whole genome shotgun (WGS) entry which is preliminary data.</text>
</comment>
<name>A0A1E5Q769_9PROT</name>
<dbReference type="AlphaFoldDB" id="A0A1E5Q769"/>